<evidence type="ECO:0008006" key="4">
    <source>
        <dbReference type="Google" id="ProtNLM"/>
    </source>
</evidence>
<dbReference type="EMBL" id="CM029045">
    <property type="protein sequence ID" value="KAG2602932.1"/>
    <property type="molecule type" value="Genomic_DNA"/>
</dbReference>
<protein>
    <recommendedName>
        <fullName evidence="4">Secreted protein</fullName>
    </recommendedName>
</protein>
<sequence length="68" mass="7536">MQNSISLLLVLMRIYNVNLYQMEPLHGCQAGHPDAVPPQTIISQLECSLPPDDCSVKFFMVSSGTRIS</sequence>
<dbReference type="Proteomes" id="UP000823388">
    <property type="component" value="Chromosome 5K"/>
</dbReference>
<evidence type="ECO:0000256" key="1">
    <source>
        <dbReference type="SAM" id="SignalP"/>
    </source>
</evidence>
<feature type="chain" id="PRO_5044157178" description="Secreted protein" evidence="1">
    <location>
        <begin position="20"/>
        <end position="68"/>
    </location>
</feature>
<proteinExistence type="predicted"/>
<dbReference type="EMBL" id="CM029045">
    <property type="protein sequence ID" value="KAG2602933.1"/>
    <property type="molecule type" value="Genomic_DNA"/>
</dbReference>
<keyword evidence="1" id="KW-0732">Signal</keyword>
<reference evidence="2 3" key="1">
    <citation type="submission" date="2020-05" db="EMBL/GenBank/DDBJ databases">
        <title>WGS assembly of Panicum virgatum.</title>
        <authorList>
            <person name="Lovell J.T."/>
            <person name="Jenkins J."/>
            <person name="Shu S."/>
            <person name="Juenger T.E."/>
            <person name="Schmutz J."/>
        </authorList>
    </citation>
    <scope>NUCLEOTIDE SEQUENCE [LARGE SCALE GENOMIC DNA]</scope>
    <source>
        <strain evidence="2">AP13</strain>
        <strain evidence="3">cv. AP13</strain>
    </source>
</reference>
<dbReference type="AlphaFoldDB" id="A0A8T0T143"/>
<keyword evidence="3" id="KW-1185">Reference proteome</keyword>
<name>A0A8T0T143_PANVG</name>
<evidence type="ECO:0000313" key="3">
    <source>
        <dbReference type="Proteomes" id="UP000823388"/>
    </source>
</evidence>
<organism evidence="2 3">
    <name type="scientific">Panicum virgatum</name>
    <name type="common">Blackwell switchgrass</name>
    <dbReference type="NCBI Taxonomy" id="38727"/>
    <lineage>
        <taxon>Eukaryota</taxon>
        <taxon>Viridiplantae</taxon>
        <taxon>Streptophyta</taxon>
        <taxon>Embryophyta</taxon>
        <taxon>Tracheophyta</taxon>
        <taxon>Spermatophyta</taxon>
        <taxon>Magnoliopsida</taxon>
        <taxon>Liliopsida</taxon>
        <taxon>Poales</taxon>
        <taxon>Poaceae</taxon>
        <taxon>PACMAD clade</taxon>
        <taxon>Panicoideae</taxon>
        <taxon>Panicodae</taxon>
        <taxon>Paniceae</taxon>
        <taxon>Panicinae</taxon>
        <taxon>Panicum</taxon>
        <taxon>Panicum sect. Hiantes</taxon>
    </lineage>
</organism>
<gene>
    <name evidence="2" type="ORF">PVAP13_5KG720700</name>
</gene>
<accession>A0A8T0T143</accession>
<evidence type="ECO:0000313" key="2">
    <source>
        <dbReference type="EMBL" id="KAG2602933.1"/>
    </source>
</evidence>
<comment type="caution">
    <text evidence="2">The sequence shown here is derived from an EMBL/GenBank/DDBJ whole genome shotgun (WGS) entry which is preliminary data.</text>
</comment>
<feature type="signal peptide" evidence="1">
    <location>
        <begin position="1"/>
        <end position="19"/>
    </location>
</feature>